<reference evidence="9 10" key="1">
    <citation type="submission" date="2017-07" db="EMBL/GenBank/DDBJ databases">
        <title>Genome sequencing and assembly of Paenibacillus rigui.</title>
        <authorList>
            <person name="Mayilraj S."/>
        </authorList>
    </citation>
    <scope>NUCLEOTIDE SEQUENCE [LARGE SCALE GENOMIC DNA]</scope>
    <source>
        <strain evidence="9 10">JCM 16352</strain>
    </source>
</reference>
<dbReference type="PANTHER" id="PTHR32024:SF4">
    <property type="entry name" value="KTR SYSTEM POTASSIUM UPTAKE PROTEIN D"/>
    <property type="match status" value="1"/>
</dbReference>
<keyword evidence="4 8" id="KW-0812">Transmembrane</keyword>
<evidence type="ECO:0000256" key="2">
    <source>
        <dbReference type="ARBA" id="ARBA00022448"/>
    </source>
</evidence>
<dbReference type="GO" id="GO:0008324">
    <property type="term" value="F:monoatomic cation transmembrane transporter activity"/>
    <property type="evidence" value="ECO:0007669"/>
    <property type="project" value="InterPro"/>
</dbReference>
<feature type="transmembrane region" description="Helical" evidence="8">
    <location>
        <begin position="232"/>
        <end position="254"/>
    </location>
</feature>
<dbReference type="RefSeq" id="WP_094018793.1">
    <property type="nucleotide sequence ID" value="NZ_NMQW01000079.1"/>
</dbReference>
<feature type="transmembrane region" description="Helical" evidence="8">
    <location>
        <begin position="44"/>
        <end position="63"/>
    </location>
</feature>
<keyword evidence="6" id="KW-0406">Ion transport</keyword>
<dbReference type="EMBL" id="NMQW01000079">
    <property type="protein sequence ID" value="OXM82326.1"/>
    <property type="molecule type" value="Genomic_DNA"/>
</dbReference>
<evidence type="ECO:0000256" key="8">
    <source>
        <dbReference type="SAM" id="Phobius"/>
    </source>
</evidence>
<dbReference type="Pfam" id="PF02386">
    <property type="entry name" value="TrkH"/>
    <property type="match status" value="1"/>
</dbReference>
<keyword evidence="10" id="KW-1185">Reference proteome</keyword>
<comment type="caution">
    <text evidence="9">The sequence shown here is derived from an EMBL/GenBank/DDBJ whole genome shotgun (WGS) entry which is preliminary data.</text>
</comment>
<gene>
    <name evidence="9" type="ORF">CF651_31310</name>
</gene>
<evidence type="ECO:0000256" key="5">
    <source>
        <dbReference type="ARBA" id="ARBA00022989"/>
    </source>
</evidence>
<dbReference type="OrthoDB" id="9810952at2"/>
<feature type="transmembrane region" description="Helical" evidence="8">
    <location>
        <begin position="12"/>
        <end position="32"/>
    </location>
</feature>
<accession>A0A229UG17</accession>
<evidence type="ECO:0000256" key="7">
    <source>
        <dbReference type="ARBA" id="ARBA00023136"/>
    </source>
</evidence>
<keyword evidence="7 8" id="KW-0472">Membrane</keyword>
<feature type="transmembrane region" description="Helical" evidence="8">
    <location>
        <begin position="413"/>
        <end position="433"/>
    </location>
</feature>
<dbReference type="GO" id="GO:0005886">
    <property type="term" value="C:plasma membrane"/>
    <property type="evidence" value="ECO:0007669"/>
    <property type="project" value="UniProtKB-SubCell"/>
</dbReference>
<dbReference type="InterPro" id="IPR003445">
    <property type="entry name" value="Cat_transpt"/>
</dbReference>
<comment type="subcellular location">
    <subcellularLocation>
        <location evidence="1">Cell membrane</location>
        <topology evidence="1">Multi-pass membrane protein</topology>
    </subcellularLocation>
</comment>
<dbReference type="Proteomes" id="UP000215509">
    <property type="component" value="Unassembled WGS sequence"/>
</dbReference>
<sequence>MRRKSMARLSAARWIVISYFAATLLITVLLMLPISHKQGVHLSWIDGFFTAVSAVSVTGLTTVSTADTFSRFGAVILMIGFQLGGLGIMAMGSFYWLLLGQSIGLWQRKLLMIDQNRYNLSGIVYLIRLIIGITLLLEGISGIIFAFYFYYNGQAQGLGSALYYGLFHSVSAYTNAGFDLFGNSMIDYSHHYAVQTLTMLLIIMGGIGFPVLVELVSYLTQVKQPNRFRFSLYTKVTTFTFGILLVGGALGMWITEGSHAFANKNGSEVFFNSLFSSVTARSAGLATFNYAEVTDASKLLLSLLMFIGASPSSMGGGVRTTTIAVIVLSVLTFARGRTEIRVFKRSVRQEDVMKCYIFCATGAALVLSGIFAILIAEGHRFDLISVLFEVSSAFGTCGLSTGITSELSAPSKITLVLLMFIGRIGMMLFLTSMMSGRPQADLRYPEEKLIVG</sequence>
<feature type="transmembrane region" description="Helical" evidence="8">
    <location>
        <begin position="161"/>
        <end position="178"/>
    </location>
</feature>
<feature type="transmembrane region" description="Helical" evidence="8">
    <location>
        <begin position="314"/>
        <end position="334"/>
    </location>
</feature>
<keyword evidence="2" id="KW-0813">Transport</keyword>
<evidence type="ECO:0000256" key="3">
    <source>
        <dbReference type="ARBA" id="ARBA00022475"/>
    </source>
</evidence>
<evidence type="ECO:0000256" key="1">
    <source>
        <dbReference type="ARBA" id="ARBA00004651"/>
    </source>
</evidence>
<keyword evidence="3" id="KW-1003">Cell membrane</keyword>
<dbReference type="PANTHER" id="PTHR32024">
    <property type="entry name" value="TRK SYSTEM POTASSIUM UPTAKE PROTEIN TRKG-RELATED"/>
    <property type="match status" value="1"/>
</dbReference>
<name>A0A229UG17_9BACL</name>
<feature type="transmembrane region" description="Helical" evidence="8">
    <location>
        <begin position="355"/>
        <end position="376"/>
    </location>
</feature>
<proteinExistence type="predicted"/>
<feature type="transmembrane region" description="Helical" evidence="8">
    <location>
        <begin position="198"/>
        <end position="220"/>
    </location>
</feature>
<dbReference type="AlphaFoldDB" id="A0A229UG17"/>
<dbReference type="GO" id="GO:0030001">
    <property type="term" value="P:metal ion transport"/>
    <property type="evidence" value="ECO:0007669"/>
    <property type="project" value="UniProtKB-ARBA"/>
</dbReference>
<feature type="transmembrane region" description="Helical" evidence="8">
    <location>
        <begin position="118"/>
        <end position="149"/>
    </location>
</feature>
<feature type="transmembrane region" description="Helical" evidence="8">
    <location>
        <begin position="75"/>
        <end position="98"/>
    </location>
</feature>
<organism evidence="9 10">
    <name type="scientific">Paenibacillus rigui</name>
    <dbReference type="NCBI Taxonomy" id="554312"/>
    <lineage>
        <taxon>Bacteria</taxon>
        <taxon>Bacillati</taxon>
        <taxon>Bacillota</taxon>
        <taxon>Bacilli</taxon>
        <taxon>Bacillales</taxon>
        <taxon>Paenibacillaceae</taxon>
        <taxon>Paenibacillus</taxon>
    </lineage>
</organism>
<evidence type="ECO:0000256" key="6">
    <source>
        <dbReference type="ARBA" id="ARBA00023065"/>
    </source>
</evidence>
<keyword evidence="5 8" id="KW-1133">Transmembrane helix</keyword>
<evidence type="ECO:0000256" key="4">
    <source>
        <dbReference type="ARBA" id="ARBA00022692"/>
    </source>
</evidence>
<evidence type="ECO:0000313" key="9">
    <source>
        <dbReference type="EMBL" id="OXM82326.1"/>
    </source>
</evidence>
<evidence type="ECO:0000313" key="10">
    <source>
        <dbReference type="Proteomes" id="UP000215509"/>
    </source>
</evidence>
<protein>
    <submittedName>
        <fullName evidence="9">Ktr system potassium uptake protein D</fullName>
    </submittedName>
</protein>